<feature type="chain" id="PRO_5021973019" description="SMB domain-containing protein" evidence="4">
    <location>
        <begin position="41"/>
        <end position="300"/>
    </location>
</feature>
<dbReference type="InterPro" id="IPR039942">
    <property type="entry name" value="SBSPO"/>
</dbReference>
<dbReference type="InterPro" id="IPR000884">
    <property type="entry name" value="TSP1_rpt"/>
</dbReference>
<dbReference type="Pfam" id="PF19028">
    <property type="entry name" value="TSP1_spondin"/>
    <property type="match status" value="1"/>
</dbReference>
<dbReference type="PANTHER" id="PTHR20920">
    <property type="entry name" value="RPE-SPONDIN"/>
    <property type="match status" value="1"/>
</dbReference>
<feature type="signal peptide" evidence="4">
    <location>
        <begin position="1"/>
        <end position="40"/>
    </location>
</feature>
<dbReference type="InterPro" id="IPR044004">
    <property type="entry name" value="TSP1_spondin_dom"/>
</dbReference>
<evidence type="ECO:0000313" key="6">
    <source>
        <dbReference type="EMBL" id="TRY69934.1"/>
    </source>
</evidence>
<dbReference type="PROSITE" id="PS50092">
    <property type="entry name" value="TSP1"/>
    <property type="match status" value="1"/>
</dbReference>
<keyword evidence="7" id="KW-1185">Reference proteome</keyword>
<evidence type="ECO:0000256" key="2">
    <source>
        <dbReference type="ARBA" id="ARBA00023157"/>
    </source>
</evidence>
<dbReference type="SUPFAM" id="SSF90188">
    <property type="entry name" value="Somatomedin B domain"/>
    <property type="match status" value="1"/>
</dbReference>
<keyword evidence="2" id="KW-1015">Disulfide bond</keyword>
<gene>
    <name evidence="6" type="ORF">TCAL_10840</name>
</gene>
<dbReference type="Gene3D" id="2.20.100.10">
    <property type="entry name" value="Thrombospondin type-1 (TSP1) repeat"/>
    <property type="match status" value="1"/>
</dbReference>
<comment type="caution">
    <text evidence="6">The sequence shown here is derived from an EMBL/GenBank/DDBJ whole genome shotgun (WGS) entry which is preliminary data.</text>
</comment>
<keyword evidence="1 4" id="KW-0732">Signal</keyword>
<evidence type="ECO:0000256" key="1">
    <source>
        <dbReference type="ARBA" id="ARBA00022729"/>
    </source>
</evidence>
<accession>A0A553NWX4</accession>
<keyword evidence="3" id="KW-0325">Glycoprotein</keyword>
<sequence length="300" mass="33620">MTTRTTTTTTTRRTRIGEFTYPWLLTLGVVLLMTVGSTESAKGSCRAAKRCCDGQDGDCLIQSSIENPYQTSEQDEDIQEPCYCDHGCLDMGDCCPDFKDYCGVIDCQVSEWSTWSKCDVSCGEGTASRTRDVERPESNGGSQCPVLEERKRCHANKCHPKHNQVEKSSAFRETAMILPGKYAVQSMRGGRKYEVRANLKSFLDKPKSKKYCVVFKVEKATHTCQNDKETDPLRTGHTVCAVCDDKAQRDNLGGRCMGHGIEGRPTKFKNLIHPRCHGRWTKVETRDECPCPNGPDFVFV</sequence>
<dbReference type="InterPro" id="IPR056801">
    <property type="entry name" value="SBSPON_C"/>
</dbReference>
<evidence type="ECO:0000256" key="4">
    <source>
        <dbReference type="SAM" id="SignalP"/>
    </source>
</evidence>
<dbReference type="Pfam" id="PF25031">
    <property type="entry name" value="SBSPON_C"/>
    <property type="match status" value="1"/>
</dbReference>
<dbReference type="SMART" id="SM00209">
    <property type="entry name" value="TSP1"/>
    <property type="match status" value="1"/>
</dbReference>
<protein>
    <recommendedName>
        <fullName evidence="5">SMB domain-containing protein</fullName>
    </recommendedName>
</protein>
<dbReference type="FunFam" id="2.20.100.10:FF:000134">
    <property type="entry name" value="Uncharacterized protein"/>
    <property type="match status" value="1"/>
</dbReference>
<organism evidence="6 7">
    <name type="scientific">Tigriopus californicus</name>
    <name type="common">Marine copepod</name>
    <dbReference type="NCBI Taxonomy" id="6832"/>
    <lineage>
        <taxon>Eukaryota</taxon>
        <taxon>Metazoa</taxon>
        <taxon>Ecdysozoa</taxon>
        <taxon>Arthropoda</taxon>
        <taxon>Crustacea</taxon>
        <taxon>Multicrustacea</taxon>
        <taxon>Hexanauplia</taxon>
        <taxon>Copepoda</taxon>
        <taxon>Harpacticoida</taxon>
        <taxon>Harpacticidae</taxon>
        <taxon>Tigriopus</taxon>
    </lineage>
</organism>
<dbReference type="OMA" id="RDEQSCY"/>
<dbReference type="EMBL" id="VCGU01000009">
    <property type="protein sequence ID" value="TRY69934.1"/>
    <property type="molecule type" value="Genomic_DNA"/>
</dbReference>
<evidence type="ECO:0000259" key="5">
    <source>
        <dbReference type="PROSITE" id="PS50958"/>
    </source>
</evidence>
<dbReference type="OrthoDB" id="6331525at2759"/>
<feature type="domain" description="SMB" evidence="5">
    <location>
        <begin position="47"/>
        <end position="106"/>
    </location>
</feature>
<dbReference type="PROSITE" id="PS50958">
    <property type="entry name" value="SMB_2"/>
    <property type="match status" value="1"/>
</dbReference>
<dbReference type="InterPro" id="IPR036383">
    <property type="entry name" value="TSP1_rpt_sf"/>
</dbReference>
<dbReference type="InterPro" id="IPR001212">
    <property type="entry name" value="Somatomedin_B_dom"/>
</dbReference>
<name>A0A553NWX4_TIGCA</name>
<dbReference type="AlphaFoldDB" id="A0A553NWX4"/>
<dbReference type="PANTHER" id="PTHR20920:SF5">
    <property type="entry name" value="SMB DOMAIN-CONTAINING PROTEIN"/>
    <property type="match status" value="1"/>
</dbReference>
<reference evidence="6 7" key="1">
    <citation type="journal article" date="2018" name="Nat. Ecol. Evol.">
        <title>Genomic signatures of mitonuclear coevolution across populations of Tigriopus californicus.</title>
        <authorList>
            <person name="Barreto F.S."/>
            <person name="Watson E.T."/>
            <person name="Lima T.G."/>
            <person name="Willett C.S."/>
            <person name="Edmands S."/>
            <person name="Li W."/>
            <person name="Burton R.S."/>
        </authorList>
    </citation>
    <scope>NUCLEOTIDE SEQUENCE [LARGE SCALE GENOMIC DNA]</scope>
    <source>
        <strain evidence="6 7">San Diego</strain>
    </source>
</reference>
<dbReference type="SUPFAM" id="SSF82895">
    <property type="entry name" value="TSP-1 type 1 repeat"/>
    <property type="match status" value="1"/>
</dbReference>
<evidence type="ECO:0000313" key="7">
    <source>
        <dbReference type="Proteomes" id="UP000318571"/>
    </source>
</evidence>
<proteinExistence type="predicted"/>
<dbReference type="InterPro" id="IPR036024">
    <property type="entry name" value="Somatomedin_B-like_dom_sf"/>
</dbReference>
<dbReference type="STRING" id="6832.A0A553NWX4"/>
<dbReference type="Proteomes" id="UP000318571">
    <property type="component" value="Chromosome 9"/>
</dbReference>
<evidence type="ECO:0000256" key="3">
    <source>
        <dbReference type="ARBA" id="ARBA00023180"/>
    </source>
</evidence>
<dbReference type="PROSITE" id="PS00524">
    <property type="entry name" value="SMB_1"/>
    <property type="match status" value="1"/>
</dbReference>
<dbReference type="Pfam" id="PF01033">
    <property type="entry name" value="Somatomedin_B"/>
    <property type="match status" value="1"/>
</dbReference>